<proteinExistence type="predicted"/>
<dbReference type="AlphaFoldDB" id="A0A2M4D0F5"/>
<name>A0A2M4D0F5_ANODA</name>
<dbReference type="EMBL" id="GGFL01006884">
    <property type="protein sequence ID" value="MBW71062.1"/>
    <property type="molecule type" value="Transcribed_RNA"/>
</dbReference>
<protein>
    <submittedName>
        <fullName evidence="1">Putative secreted protein</fullName>
    </submittedName>
</protein>
<sequence>MQMLLLMLLMLLLMLLCWWYVHVLAHRYREIALIRIQNLLRLAYIWLRRIRGWVGRIESNRRTVLRFVPQNGTGHFATPSTFIHLLRRMVDLIVEIGLLIVALQMLW</sequence>
<accession>A0A2M4D0F5</accession>
<reference evidence="1" key="1">
    <citation type="submission" date="2018-01" db="EMBL/GenBank/DDBJ databases">
        <title>An insight into the sialome of Amazonian anophelines.</title>
        <authorList>
            <person name="Ribeiro J.M."/>
            <person name="Scarpassa V."/>
            <person name="Calvo E."/>
        </authorList>
    </citation>
    <scope>NUCLEOTIDE SEQUENCE</scope>
</reference>
<evidence type="ECO:0000313" key="1">
    <source>
        <dbReference type="EMBL" id="MBW71062.1"/>
    </source>
</evidence>
<organism evidence="1">
    <name type="scientific">Anopheles darlingi</name>
    <name type="common">Mosquito</name>
    <dbReference type="NCBI Taxonomy" id="43151"/>
    <lineage>
        <taxon>Eukaryota</taxon>
        <taxon>Metazoa</taxon>
        <taxon>Ecdysozoa</taxon>
        <taxon>Arthropoda</taxon>
        <taxon>Hexapoda</taxon>
        <taxon>Insecta</taxon>
        <taxon>Pterygota</taxon>
        <taxon>Neoptera</taxon>
        <taxon>Endopterygota</taxon>
        <taxon>Diptera</taxon>
        <taxon>Nematocera</taxon>
        <taxon>Culicoidea</taxon>
        <taxon>Culicidae</taxon>
        <taxon>Anophelinae</taxon>
        <taxon>Anopheles</taxon>
    </lineage>
</organism>